<comment type="caution">
    <text evidence="1">The sequence shown here is derived from an EMBL/GenBank/DDBJ whole genome shotgun (WGS) entry which is preliminary data.</text>
</comment>
<name>A0A419I0B9_9PSEU</name>
<dbReference type="RefSeq" id="WP_120024970.1">
    <property type="nucleotide sequence ID" value="NZ_QZFV01000098.1"/>
</dbReference>
<protein>
    <submittedName>
        <fullName evidence="1">Uncharacterized protein</fullName>
    </submittedName>
</protein>
<reference evidence="1 2" key="1">
    <citation type="submission" date="2018-09" db="EMBL/GenBank/DDBJ databases">
        <title>YIM PH 21725 draft genome.</title>
        <authorList>
            <person name="Miao C."/>
        </authorList>
    </citation>
    <scope>NUCLEOTIDE SEQUENCE [LARGE SCALE GENOMIC DNA]</scope>
    <source>
        <strain evidence="2">YIM PH21725</strain>
    </source>
</reference>
<gene>
    <name evidence="1" type="ORF">D5S19_20430</name>
</gene>
<sequence length="149" mass="15988">MTASARPSTVTVELHPEFNHFGLVDADAENPGPAVHAADHVPFAARGPAGALFFTQRDAIVSVRLEVWDLEPPKTAEEFAHRFSGTFTTGTGCVALGSVTASPADRTIDLSPKTTHHLRAYRSATFDAPPDPDVSDTGAIKLQRWLIQV</sequence>
<accession>A0A419I0B9</accession>
<dbReference type="EMBL" id="QZFV01000098">
    <property type="protein sequence ID" value="RJQ83045.1"/>
    <property type="molecule type" value="Genomic_DNA"/>
</dbReference>
<dbReference type="OrthoDB" id="3500039at2"/>
<dbReference type="Proteomes" id="UP000285112">
    <property type="component" value="Unassembled WGS sequence"/>
</dbReference>
<proteinExistence type="predicted"/>
<dbReference type="AlphaFoldDB" id="A0A419I0B9"/>
<evidence type="ECO:0000313" key="2">
    <source>
        <dbReference type="Proteomes" id="UP000285112"/>
    </source>
</evidence>
<organism evidence="1 2">
    <name type="scientific">Amycolatopsis panacis</name>
    <dbReference type="NCBI Taxonomy" id="2340917"/>
    <lineage>
        <taxon>Bacteria</taxon>
        <taxon>Bacillati</taxon>
        <taxon>Actinomycetota</taxon>
        <taxon>Actinomycetes</taxon>
        <taxon>Pseudonocardiales</taxon>
        <taxon>Pseudonocardiaceae</taxon>
        <taxon>Amycolatopsis</taxon>
    </lineage>
</organism>
<keyword evidence="2" id="KW-1185">Reference proteome</keyword>
<evidence type="ECO:0000313" key="1">
    <source>
        <dbReference type="EMBL" id="RJQ83045.1"/>
    </source>
</evidence>